<name>X1ND54_9ZZZZ</name>
<accession>X1ND54</accession>
<evidence type="ECO:0000256" key="1">
    <source>
        <dbReference type="SAM" id="MobiDB-lite"/>
    </source>
</evidence>
<feature type="non-terminal residue" evidence="2">
    <location>
        <position position="1"/>
    </location>
</feature>
<reference evidence="2" key="1">
    <citation type="journal article" date="2014" name="Front. Microbiol.">
        <title>High frequency of phylogenetically diverse reductive dehalogenase-homologous genes in deep subseafloor sedimentary metagenomes.</title>
        <authorList>
            <person name="Kawai M."/>
            <person name="Futagami T."/>
            <person name="Toyoda A."/>
            <person name="Takaki Y."/>
            <person name="Nishi S."/>
            <person name="Hori S."/>
            <person name="Arai W."/>
            <person name="Tsubouchi T."/>
            <person name="Morono Y."/>
            <person name="Uchiyama I."/>
            <person name="Ito T."/>
            <person name="Fujiyama A."/>
            <person name="Inagaki F."/>
            <person name="Takami H."/>
        </authorList>
    </citation>
    <scope>NUCLEOTIDE SEQUENCE</scope>
    <source>
        <strain evidence="2">Expedition CK06-06</strain>
    </source>
</reference>
<organism evidence="2">
    <name type="scientific">marine sediment metagenome</name>
    <dbReference type="NCBI Taxonomy" id="412755"/>
    <lineage>
        <taxon>unclassified sequences</taxon>
        <taxon>metagenomes</taxon>
        <taxon>ecological metagenomes</taxon>
    </lineage>
</organism>
<dbReference type="AlphaFoldDB" id="X1ND54"/>
<gene>
    <name evidence="2" type="ORF">S06H3_16425</name>
</gene>
<proteinExistence type="predicted"/>
<comment type="caution">
    <text evidence="2">The sequence shown here is derived from an EMBL/GenBank/DDBJ whole genome shotgun (WGS) entry which is preliminary data.</text>
</comment>
<dbReference type="EMBL" id="BARV01008127">
    <property type="protein sequence ID" value="GAI16599.1"/>
    <property type="molecule type" value="Genomic_DNA"/>
</dbReference>
<feature type="region of interest" description="Disordered" evidence="1">
    <location>
        <begin position="1"/>
        <end position="20"/>
    </location>
</feature>
<evidence type="ECO:0000313" key="2">
    <source>
        <dbReference type="EMBL" id="GAI16599.1"/>
    </source>
</evidence>
<sequence>VIEADEAPTPSYQGSHISPDGSCPADRFQLSSPVGDVTALAFLEMSLDIIGII</sequence>
<protein>
    <submittedName>
        <fullName evidence="2">Uncharacterized protein</fullName>
    </submittedName>
</protein>